<feature type="domain" description="G-protein coupled receptors family 1 profile" evidence="11">
    <location>
        <begin position="1"/>
        <end position="106"/>
    </location>
</feature>
<keyword evidence="4 10" id="KW-1133">Transmembrane helix</keyword>
<evidence type="ECO:0000313" key="13">
    <source>
        <dbReference type="Proteomes" id="UP000792457"/>
    </source>
</evidence>
<evidence type="ECO:0000256" key="1">
    <source>
        <dbReference type="ARBA" id="ARBA00004141"/>
    </source>
</evidence>
<evidence type="ECO:0000256" key="3">
    <source>
        <dbReference type="ARBA" id="ARBA00022692"/>
    </source>
</evidence>
<evidence type="ECO:0000256" key="4">
    <source>
        <dbReference type="ARBA" id="ARBA00022989"/>
    </source>
</evidence>
<keyword evidence="3 10" id="KW-0812">Transmembrane</keyword>
<reference evidence="12" key="2">
    <citation type="submission" date="2017-10" db="EMBL/GenBank/DDBJ databases">
        <title>Ladona fulva Genome sequencing and assembly.</title>
        <authorList>
            <person name="Murali S."/>
            <person name="Richards S."/>
            <person name="Bandaranaike D."/>
            <person name="Bellair M."/>
            <person name="Blankenburg K."/>
            <person name="Chao H."/>
            <person name="Dinh H."/>
            <person name="Doddapaneni H."/>
            <person name="Dugan-Rocha S."/>
            <person name="Elkadiri S."/>
            <person name="Gnanaolivu R."/>
            <person name="Hernandez B."/>
            <person name="Skinner E."/>
            <person name="Javaid M."/>
            <person name="Lee S."/>
            <person name="Li M."/>
            <person name="Ming W."/>
            <person name="Munidasa M."/>
            <person name="Muniz J."/>
            <person name="Nguyen L."/>
            <person name="Hughes D."/>
            <person name="Osuji N."/>
            <person name="Pu L.-L."/>
            <person name="Puazo M."/>
            <person name="Qu C."/>
            <person name="Quiroz J."/>
            <person name="Raj R."/>
            <person name="Weissenberger G."/>
            <person name="Xin Y."/>
            <person name="Zou X."/>
            <person name="Han Y."/>
            <person name="Worley K."/>
            <person name="Muzny D."/>
            <person name="Gibbs R."/>
        </authorList>
    </citation>
    <scope>NUCLEOTIDE SEQUENCE</scope>
    <source>
        <strain evidence="12">Sampled in the wild</strain>
    </source>
</reference>
<dbReference type="SUPFAM" id="SSF81321">
    <property type="entry name" value="Family A G protein-coupled receptor-like"/>
    <property type="match status" value="1"/>
</dbReference>
<evidence type="ECO:0000256" key="6">
    <source>
        <dbReference type="ARBA" id="ARBA00023136"/>
    </source>
</evidence>
<organism evidence="12 13">
    <name type="scientific">Ladona fulva</name>
    <name type="common">Scarce chaser dragonfly</name>
    <name type="synonym">Libellula fulva</name>
    <dbReference type="NCBI Taxonomy" id="123851"/>
    <lineage>
        <taxon>Eukaryota</taxon>
        <taxon>Metazoa</taxon>
        <taxon>Ecdysozoa</taxon>
        <taxon>Arthropoda</taxon>
        <taxon>Hexapoda</taxon>
        <taxon>Insecta</taxon>
        <taxon>Pterygota</taxon>
        <taxon>Palaeoptera</taxon>
        <taxon>Odonata</taxon>
        <taxon>Epiprocta</taxon>
        <taxon>Anisoptera</taxon>
        <taxon>Libelluloidea</taxon>
        <taxon>Libellulidae</taxon>
        <taxon>Ladona</taxon>
    </lineage>
</organism>
<evidence type="ECO:0000256" key="10">
    <source>
        <dbReference type="SAM" id="Phobius"/>
    </source>
</evidence>
<reference evidence="12" key="1">
    <citation type="submission" date="2013-04" db="EMBL/GenBank/DDBJ databases">
        <authorList>
            <person name="Qu J."/>
            <person name="Murali S.C."/>
            <person name="Bandaranaike D."/>
            <person name="Bellair M."/>
            <person name="Blankenburg K."/>
            <person name="Chao H."/>
            <person name="Dinh H."/>
            <person name="Doddapaneni H."/>
            <person name="Downs B."/>
            <person name="Dugan-Rocha S."/>
            <person name="Elkadiri S."/>
            <person name="Gnanaolivu R.D."/>
            <person name="Hernandez B."/>
            <person name="Javaid M."/>
            <person name="Jayaseelan J.C."/>
            <person name="Lee S."/>
            <person name="Li M."/>
            <person name="Ming W."/>
            <person name="Munidasa M."/>
            <person name="Muniz J."/>
            <person name="Nguyen L."/>
            <person name="Ongeri F."/>
            <person name="Osuji N."/>
            <person name="Pu L.-L."/>
            <person name="Puazo M."/>
            <person name="Qu C."/>
            <person name="Quiroz J."/>
            <person name="Raj R."/>
            <person name="Weissenberger G."/>
            <person name="Xin Y."/>
            <person name="Zou X."/>
            <person name="Han Y."/>
            <person name="Richards S."/>
            <person name="Worley K."/>
            <person name="Muzny D."/>
            <person name="Gibbs R."/>
        </authorList>
    </citation>
    <scope>NUCLEOTIDE SEQUENCE</scope>
    <source>
        <strain evidence="12">Sampled in the wild</strain>
    </source>
</reference>
<dbReference type="Pfam" id="PF00001">
    <property type="entry name" value="7tm_1"/>
    <property type="match status" value="1"/>
</dbReference>
<accession>A0A8K0K9X3</accession>
<gene>
    <name evidence="12" type="ORF">J437_LFUL010104</name>
</gene>
<dbReference type="GO" id="GO:0008188">
    <property type="term" value="F:neuropeptide receptor activity"/>
    <property type="evidence" value="ECO:0007669"/>
    <property type="project" value="TreeGrafter"/>
</dbReference>
<keyword evidence="7" id="KW-0675">Receptor</keyword>
<evidence type="ECO:0000256" key="9">
    <source>
        <dbReference type="SAM" id="MobiDB-lite"/>
    </source>
</evidence>
<dbReference type="InterPro" id="IPR017452">
    <property type="entry name" value="GPCR_Rhodpsn_7TM"/>
</dbReference>
<comment type="similarity">
    <text evidence="2">Belongs to the G-protein coupled receptor 1 family.</text>
</comment>
<sequence length="181" mass="20449">MVAISLERYFAICRPLRSRRWQTRFHAYKMIAAVWVSSLLWSVPILVVSRLKALKGNLGGRHKCREEWPSPASERGFNLFVDAALLVIPLLVMALAYSLIVSKLWKGLRRELVHRRGQGDCTNTHHTCTNLRTPCRILTQQQMEPIPGSVSALDGSTLDMNPSVSQRMGDSQVSQDYQSSL</sequence>
<dbReference type="PROSITE" id="PS50262">
    <property type="entry name" value="G_PROTEIN_RECEP_F1_2"/>
    <property type="match status" value="1"/>
</dbReference>
<feature type="transmembrane region" description="Helical" evidence="10">
    <location>
        <begin position="27"/>
        <end position="48"/>
    </location>
</feature>
<keyword evidence="5" id="KW-0297">G-protein coupled receptor</keyword>
<dbReference type="Gene3D" id="1.20.1070.10">
    <property type="entry name" value="Rhodopsin 7-helix transmembrane proteins"/>
    <property type="match status" value="1"/>
</dbReference>
<dbReference type="AlphaFoldDB" id="A0A8K0K9X3"/>
<evidence type="ECO:0000256" key="2">
    <source>
        <dbReference type="ARBA" id="ARBA00010663"/>
    </source>
</evidence>
<feature type="compositionally biased region" description="Polar residues" evidence="9">
    <location>
        <begin position="158"/>
        <end position="181"/>
    </location>
</feature>
<name>A0A8K0K9X3_LADFU</name>
<comment type="caution">
    <text evidence="12">The sequence shown here is derived from an EMBL/GenBank/DDBJ whole genome shotgun (WGS) entry which is preliminary data.</text>
</comment>
<keyword evidence="13" id="KW-1185">Reference proteome</keyword>
<comment type="subcellular location">
    <subcellularLocation>
        <location evidence="1">Membrane</location>
        <topology evidence="1">Multi-pass membrane protein</topology>
    </subcellularLocation>
</comment>
<feature type="transmembrane region" description="Helical" evidence="10">
    <location>
        <begin position="79"/>
        <end position="100"/>
    </location>
</feature>
<evidence type="ECO:0000313" key="12">
    <source>
        <dbReference type="EMBL" id="KAG8231106.1"/>
    </source>
</evidence>
<evidence type="ECO:0000256" key="7">
    <source>
        <dbReference type="ARBA" id="ARBA00023170"/>
    </source>
</evidence>
<evidence type="ECO:0000259" key="11">
    <source>
        <dbReference type="PROSITE" id="PS50262"/>
    </source>
</evidence>
<dbReference type="PANTHER" id="PTHR24238:SF46">
    <property type="entry name" value="GASTRIN_CHOLECYSTOKININ TYPE B RECEPTOR"/>
    <property type="match status" value="1"/>
</dbReference>
<dbReference type="EMBL" id="KZ308532">
    <property type="protein sequence ID" value="KAG8231106.1"/>
    <property type="molecule type" value="Genomic_DNA"/>
</dbReference>
<dbReference type="OrthoDB" id="10037617at2759"/>
<dbReference type="GO" id="GO:0005886">
    <property type="term" value="C:plasma membrane"/>
    <property type="evidence" value="ECO:0007669"/>
    <property type="project" value="TreeGrafter"/>
</dbReference>
<proteinExistence type="inferred from homology"/>
<keyword evidence="8" id="KW-0807">Transducer</keyword>
<feature type="region of interest" description="Disordered" evidence="9">
    <location>
        <begin position="149"/>
        <end position="181"/>
    </location>
</feature>
<protein>
    <recommendedName>
        <fullName evidence="11">G-protein coupled receptors family 1 profile domain-containing protein</fullName>
    </recommendedName>
</protein>
<keyword evidence="6 10" id="KW-0472">Membrane</keyword>
<evidence type="ECO:0000256" key="8">
    <source>
        <dbReference type="ARBA" id="ARBA00023224"/>
    </source>
</evidence>
<evidence type="ECO:0000256" key="5">
    <source>
        <dbReference type="ARBA" id="ARBA00023040"/>
    </source>
</evidence>
<dbReference type="InterPro" id="IPR000276">
    <property type="entry name" value="GPCR_Rhodpsn"/>
</dbReference>
<dbReference type="Proteomes" id="UP000792457">
    <property type="component" value="Unassembled WGS sequence"/>
</dbReference>
<dbReference type="PANTHER" id="PTHR24238">
    <property type="entry name" value="G-PROTEIN COUPLED RECEPTOR"/>
    <property type="match status" value="1"/>
</dbReference>